<protein>
    <recommendedName>
        <fullName evidence="2">FMR1-interacting protein 1 conserved domain-containing protein</fullName>
    </recommendedName>
</protein>
<feature type="region of interest" description="Disordered" evidence="1">
    <location>
        <begin position="84"/>
        <end position="133"/>
    </location>
</feature>
<feature type="compositionally biased region" description="Basic residues" evidence="1">
    <location>
        <begin position="250"/>
        <end position="260"/>
    </location>
</feature>
<dbReference type="InterPro" id="IPR019496">
    <property type="entry name" value="NUFIP1_cons_dom"/>
</dbReference>
<dbReference type="InterPro" id="IPR039136">
    <property type="entry name" value="NUFIP1-like"/>
</dbReference>
<accession>A0AAD7U2D6</accession>
<proteinExistence type="predicted"/>
<organism evidence="3 4">
    <name type="scientific">Trametes cubensis</name>
    <dbReference type="NCBI Taxonomy" id="1111947"/>
    <lineage>
        <taxon>Eukaryota</taxon>
        <taxon>Fungi</taxon>
        <taxon>Dikarya</taxon>
        <taxon>Basidiomycota</taxon>
        <taxon>Agaricomycotina</taxon>
        <taxon>Agaricomycetes</taxon>
        <taxon>Polyporales</taxon>
        <taxon>Polyporaceae</taxon>
        <taxon>Trametes</taxon>
    </lineage>
</organism>
<reference evidence="3" key="1">
    <citation type="submission" date="2022-11" db="EMBL/GenBank/DDBJ databases">
        <title>Genome Sequence of Cubamyces cubensis.</title>
        <authorList>
            <person name="Buettner E."/>
        </authorList>
    </citation>
    <scope>NUCLEOTIDE SEQUENCE</scope>
    <source>
        <strain evidence="3">MPL-01</strain>
    </source>
</reference>
<evidence type="ECO:0000256" key="1">
    <source>
        <dbReference type="SAM" id="MobiDB-lite"/>
    </source>
</evidence>
<gene>
    <name evidence="3" type="ORF">ONZ51_g2235</name>
</gene>
<dbReference type="Pfam" id="PF10453">
    <property type="entry name" value="NUFIP1"/>
    <property type="match status" value="1"/>
</dbReference>
<dbReference type="PANTHER" id="PTHR13309">
    <property type="entry name" value="NUCLEAR FRAGILE X MENTAL RETARDATION PROTEIN INTERACTING PROTEIN 1"/>
    <property type="match status" value="1"/>
</dbReference>
<dbReference type="AlphaFoldDB" id="A0AAD7U2D6"/>
<keyword evidence="4" id="KW-1185">Reference proteome</keyword>
<sequence>MQPNRNRPQQPQHYSHSLYSHPNNNSAIAAQAVAAALSNPYGQAYGAAQAYPQASHYAQAYAQYYNAAGPSNVTAEGYTISSAYTPGTQYSTPQQPRPPAPRPQHHGGGQGSWYQPGNHRCSQPGCSFSGSKKSVETHMMDRHLIYPPGWENRKKKDDWDADPSLKGKPIFIQGTSIKLDTPEAIEQWLAERRKRFPTKQNVEDKERKMREAVERGQIPFDEMTHRKKRRRMEDGPGDRAGSVRGGRGGQRGRGRGRGRGRTVDNGWEGRRPTEPTTENAPSSVAVPQSSSIRAATKNQKAERDEDDSSEDDGGSGSDSDDAPEVVSSKKPPACLDQAADENAMDAEEDGPVDKPEEPEPAHVADHTPQLVKKPRPKQPRRPLYNPFAQRPSLLRNLLLPEIRMTVSNLSQAIHFLVDNDFLDNVELKPGQADERKIEVIGESPAPIEATTAPTMPATAAEGNTAATQLADS</sequence>
<dbReference type="PANTHER" id="PTHR13309:SF0">
    <property type="entry name" value="FMR1-INTERACTING PROTEIN NUFIP1"/>
    <property type="match status" value="1"/>
</dbReference>
<name>A0AAD7U2D6_9APHY</name>
<feature type="compositionally biased region" description="Polar residues" evidence="1">
    <location>
        <begin position="112"/>
        <end position="132"/>
    </location>
</feature>
<dbReference type="GO" id="GO:0005634">
    <property type="term" value="C:nucleus"/>
    <property type="evidence" value="ECO:0007669"/>
    <property type="project" value="TreeGrafter"/>
</dbReference>
<feature type="compositionally biased region" description="Acidic residues" evidence="1">
    <location>
        <begin position="304"/>
        <end position="323"/>
    </location>
</feature>
<feature type="region of interest" description="Disordered" evidence="1">
    <location>
        <begin position="199"/>
        <end position="386"/>
    </location>
</feature>
<feature type="compositionally biased region" description="Acidic residues" evidence="1">
    <location>
        <begin position="338"/>
        <end position="350"/>
    </location>
</feature>
<evidence type="ECO:0000313" key="3">
    <source>
        <dbReference type="EMBL" id="KAJ8494624.1"/>
    </source>
</evidence>
<feature type="compositionally biased region" description="Basic and acidic residues" evidence="1">
    <location>
        <begin position="351"/>
        <end position="365"/>
    </location>
</feature>
<dbReference type="GO" id="GO:0000492">
    <property type="term" value="P:box C/D snoRNP assembly"/>
    <property type="evidence" value="ECO:0007669"/>
    <property type="project" value="TreeGrafter"/>
</dbReference>
<feature type="compositionally biased region" description="Low complexity" evidence="1">
    <location>
        <begin position="444"/>
        <end position="460"/>
    </location>
</feature>
<dbReference type="GO" id="GO:0003723">
    <property type="term" value="F:RNA binding"/>
    <property type="evidence" value="ECO:0007669"/>
    <property type="project" value="InterPro"/>
</dbReference>
<dbReference type="Proteomes" id="UP001215151">
    <property type="component" value="Unassembled WGS sequence"/>
</dbReference>
<feature type="compositionally biased region" description="Low complexity" evidence="1">
    <location>
        <begin position="280"/>
        <end position="291"/>
    </location>
</feature>
<evidence type="ECO:0000313" key="4">
    <source>
        <dbReference type="Proteomes" id="UP001215151"/>
    </source>
</evidence>
<evidence type="ECO:0000259" key="2">
    <source>
        <dbReference type="Pfam" id="PF10453"/>
    </source>
</evidence>
<feature type="compositionally biased region" description="Low complexity" evidence="1">
    <location>
        <begin position="1"/>
        <end position="12"/>
    </location>
</feature>
<feature type="compositionally biased region" description="Basic and acidic residues" evidence="1">
    <location>
        <begin position="201"/>
        <end position="214"/>
    </location>
</feature>
<comment type="caution">
    <text evidence="3">The sequence shown here is derived from an EMBL/GenBank/DDBJ whole genome shotgun (WGS) entry which is preliminary data.</text>
</comment>
<feature type="domain" description="FMR1-interacting protein 1 conserved" evidence="2">
    <location>
        <begin position="166"/>
        <end position="217"/>
    </location>
</feature>
<feature type="region of interest" description="Disordered" evidence="1">
    <location>
        <begin position="1"/>
        <end position="23"/>
    </location>
</feature>
<feature type="compositionally biased region" description="Polar residues" evidence="1">
    <location>
        <begin position="13"/>
        <end position="23"/>
    </location>
</feature>
<feature type="region of interest" description="Disordered" evidence="1">
    <location>
        <begin position="441"/>
        <end position="472"/>
    </location>
</feature>
<dbReference type="EMBL" id="JAPEVG010000034">
    <property type="protein sequence ID" value="KAJ8494624.1"/>
    <property type="molecule type" value="Genomic_DNA"/>
</dbReference>